<dbReference type="Proteomes" id="UP000466554">
    <property type="component" value="Chromosome"/>
</dbReference>
<name>A0A7I7TYJ1_MYCPF</name>
<evidence type="ECO:0000313" key="2">
    <source>
        <dbReference type="Proteomes" id="UP000466554"/>
    </source>
</evidence>
<reference evidence="1 2" key="1">
    <citation type="journal article" date="2019" name="Emerg. Microbes Infect.">
        <title>Comprehensive subspecies identification of 175 nontuberculous mycobacteria species based on 7547 genomic profiles.</title>
        <authorList>
            <person name="Matsumoto Y."/>
            <person name="Kinjo T."/>
            <person name="Motooka D."/>
            <person name="Nabeya D."/>
            <person name="Jung N."/>
            <person name="Uechi K."/>
            <person name="Horii T."/>
            <person name="Iida T."/>
            <person name="Fujita J."/>
            <person name="Nakamura S."/>
        </authorList>
    </citation>
    <scope>NUCLEOTIDE SEQUENCE [LARGE SCALE GENOMIC DNA]</scope>
    <source>
        <strain evidence="1 2">JCM 6367</strain>
    </source>
</reference>
<gene>
    <name evidence="1" type="ORF">MPRF_05340</name>
</gene>
<dbReference type="EMBL" id="AP022598">
    <property type="protein sequence ID" value="BBY73635.1"/>
    <property type="molecule type" value="Genomic_DNA"/>
</dbReference>
<accession>A0A7I7TYJ1</accession>
<sequence>MSHSPVLSSAAAYRTLDGSSFTFAGAARTQVRSPHRRLPELDVPVQDDATACCKGAAFLPRVGVRRAVSTHADDVDVRPGCADTAPRHPVQAIYQDFSAPSAGSRQSRYISRRIAEFSRNASRAGA</sequence>
<dbReference type="AlphaFoldDB" id="A0A7I7TYJ1"/>
<protein>
    <submittedName>
        <fullName evidence="1">Uncharacterized protein</fullName>
    </submittedName>
</protein>
<evidence type="ECO:0000313" key="1">
    <source>
        <dbReference type="EMBL" id="BBY73635.1"/>
    </source>
</evidence>
<organism evidence="1 2">
    <name type="scientific">Mycolicibacterium parafortuitum</name>
    <name type="common">Mycobacterium parafortuitum</name>
    <dbReference type="NCBI Taxonomy" id="39692"/>
    <lineage>
        <taxon>Bacteria</taxon>
        <taxon>Bacillati</taxon>
        <taxon>Actinomycetota</taxon>
        <taxon>Actinomycetes</taxon>
        <taxon>Mycobacteriales</taxon>
        <taxon>Mycobacteriaceae</taxon>
        <taxon>Mycolicibacterium</taxon>
    </lineage>
</organism>
<proteinExistence type="predicted"/>